<evidence type="ECO:0000256" key="5">
    <source>
        <dbReference type="ARBA" id="ARBA00022705"/>
    </source>
</evidence>
<keyword evidence="7" id="KW-1015">Disulfide bond</keyword>
<keyword evidence="9" id="KW-0170">Cobalt</keyword>
<evidence type="ECO:0000256" key="7">
    <source>
        <dbReference type="ARBA" id="ARBA00023157"/>
    </source>
</evidence>
<dbReference type="InterPro" id="IPR000788">
    <property type="entry name" value="RNR_lg_C"/>
</dbReference>
<feature type="domain" description="B12-dependent ribonucleotide reductase insertion" evidence="13">
    <location>
        <begin position="153"/>
        <end position="227"/>
    </location>
</feature>
<dbReference type="InterPro" id="IPR054158">
    <property type="entry name" value="RNR-II_ins_dom"/>
</dbReference>
<accession>A0A382GFI2</accession>
<evidence type="ECO:0000259" key="13">
    <source>
        <dbReference type="Pfam" id="PF21995"/>
    </source>
</evidence>
<dbReference type="Pfam" id="PF21995">
    <property type="entry name" value="RNR-II_ins_dom"/>
    <property type="match status" value="1"/>
</dbReference>
<comment type="similarity">
    <text evidence="2">Belongs to the class II ribonucleoside-triphosphate reductase family.</text>
</comment>
<name>A0A382GFI2_9ZZZZ</name>
<protein>
    <recommendedName>
        <fullName evidence="3">ribonucleoside-triphosphate reductase (thioredoxin)</fullName>
        <ecNumber evidence="3">1.17.4.2</ecNumber>
    </recommendedName>
</protein>
<evidence type="ECO:0000259" key="12">
    <source>
        <dbReference type="Pfam" id="PF17975"/>
    </source>
</evidence>
<evidence type="ECO:0000256" key="3">
    <source>
        <dbReference type="ARBA" id="ARBA00012275"/>
    </source>
</evidence>
<dbReference type="GO" id="GO:0006260">
    <property type="term" value="P:DNA replication"/>
    <property type="evidence" value="ECO:0007669"/>
    <property type="project" value="UniProtKB-KW"/>
</dbReference>
<dbReference type="GO" id="GO:0031419">
    <property type="term" value="F:cobalamin binding"/>
    <property type="evidence" value="ECO:0007669"/>
    <property type="project" value="UniProtKB-KW"/>
</dbReference>
<keyword evidence="6" id="KW-0560">Oxidoreductase</keyword>
<reference evidence="14" key="1">
    <citation type="submission" date="2018-05" db="EMBL/GenBank/DDBJ databases">
        <authorList>
            <person name="Lanie J.A."/>
            <person name="Ng W.-L."/>
            <person name="Kazmierczak K.M."/>
            <person name="Andrzejewski T.M."/>
            <person name="Davidsen T.M."/>
            <person name="Wayne K.J."/>
            <person name="Tettelin H."/>
            <person name="Glass J.I."/>
            <person name="Rusch D."/>
            <person name="Podicherti R."/>
            <person name="Tsui H.-C.T."/>
            <person name="Winkler M.E."/>
        </authorList>
    </citation>
    <scope>NUCLEOTIDE SEQUENCE</scope>
</reference>
<keyword evidence="8" id="KW-0676">Redox-active center</keyword>
<evidence type="ECO:0000256" key="4">
    <source>
        <dbReference type="ARBA" id="ARBA00022628"/>
    </source>
</evidence>
<feature type="domain" description="Ribonucleotide reductase alpha-helical" evidence="12">
    <location>
        <begin position="3"/>
        <end position="93"/>
    </location>
</feature>
<dbReference type="EC" id="1.17.4.2" evidence="3"/>
<dbReference type="GO" id="GO:0004748">
    <property type="term" value="F:ribonucleoside-diphosphate reductase activity, thioredoxin disulfide as acceptor"/>
    <property type="evidence" value="ECO:0007669"/>
    <property type="project" value="TreeGrafter"/>
</dbReference>
<keyword evidence="5" id="KW-0235">DNA replication</keyword>
<dbReference type="PANTHER" id="PTHR43371">
    <property type="entry name" value="VITAMIN B12-DEPENDENT RIBONUCLEOTIDE REDUCTASE"/>
    <property type="match status" value="1"/>
</dbReference>
<evidence type="ECO:0000256" key="10">
    <source>
        <dbReference type="ARBA" id="ARBA00048987"/>
    </source>
</evidence>
<dbReference type="GO" id="GO:0008998">
    <property type="term" value="F:ribonucleoside-triphosphate reductase (thioredoxin) activity"/>
    <property type="evidence" value="ECO:0007669"/>
    <property type="project" value="UniProtKB-EC"/>
</dbReference>
<gene>
    <name evidence="14" type="ORF">METZ01_LOCUS226318</name>
</gene>
<evidence type="ECO:0000256" key="2">
    <source>
        <dbReference type="ARBA" id="ARBA00005654"/>
    </source>
</evidence>
<proteinExistence type="inferred from homology"/>
<comment type="cofactor">
    <cofactor evidence="1">
        <name>adenosylcob(III)alamin</name>
        <dbReference type="ChEBI" id="CHEBI:18408"/>
    </cofactor>
</comment>
<comment type="catalytic activity">
    <reaction evidence="10">
        <text>a 2'-deoxyribonucleoside 5'-triphosphate + [thioredoxin]-disulfide + H2O = a ribonucleoside 5'-triphosphate + [thioredoxin]-dithiol</text>
        <dbReference type="Rhea" id="RHEA:12701"/>
        <dbReference type="Rhea" id="RHEA-COMP:10698"/>
        <dbReference type="Rhea" id="RHEA-COMP:10700"/>
        <dbReference type="ChEBI" id="CHEBI:15377"/>
        <dbReference type="ChEBI" id="CHEBI:29950"/>
        <dbReference type="ChEBI" id="CHEBI:50058"/>
        <dbReference type="ChEBI" id="CHEBI:61557"/>
        <dbReference type="ChEBI" id="CHEBI:61560"/>
        <dbReference type="EC" id="1.17.4.2"/>
    </reaction>
</comment>
<dbReference type="SUPFAM" id="SSF51998">
    <property type="entry name" value="PFL-like glycyl radical enzymes"/>
    <property type="match status" value="1"/>
</dbReference>
<evidence type="ECO:0000259" key="11">
    <source>
        <dbReference type="Pfam" id="PF02867"/>
    </source>
</evidence>
<dbReference type="Pfam" id="PF17975">
    <property type="entry name" value="RNR_Alpha"/>
    <property type="match status" value="1"/>
</dbReference>
<feature type="domain" description="Ribonucleotide reductase large subunit C-terminal" evidence="11">
    <location>
        <begin position="299"/>
        <end position="422"/>
    </location>
</feature>
<evidence type="ECO:0000256" key="9">
    <source>
        <dbReference type="ARBA" id="ARBA00023285"/>
    </source>
</evidence>
<dbReference type="EMBL" id="UINC01055036">
    <property type="protein sequence ID" value="SVB73464.1"/>
    <property type="molecule type" value="Genomic_DNA"/>
</dbReference>
<dbReference type="InterPro" id="IPR040763">
    <property type="entry name" value="RNR_alpha_hel"/>
</dbReference>
<dbReference type="InterPro" id="IPR050862">
    <property type="entry name" value="RdRp_reductase_class-2"/>
</dbReference>
<evidence type="ECO:0000256" key="8">
    <source>
        <dbReference type="ARBA" id="ARBA00023284"/>
    </source>
</evidence>
<dbReference type="PANTHER" id="PTHR43371:SF1">
    <property type="entry name" value="RIBONUCLEOSIDE-DIPHOSPHATE REDUCTASE"/>
    <property type="match status" value="1"/>
</dbReference>
<dbReference type="Pfam" id="PF02867">
    <property type="entry name" value="Ribonuc_red_lgC"/>
    <property type="match status" value="1"/>
</dbReference>
<keyword evidence="4" id="KW-0846">Cobalamin</keyword>
<feature type="non-terminal residue" evidence="14">
    <location>
        <position position="455"/>
    </location>
</feature>
<dbReference type="AlphaFoldDB" id="A0A382GFI2"/>
<evidence type="ECO:0000256" key="6">
    <source>
        <dbReference type="ARBA" id="ARBA00023002"/>
    </source>
</evidence>
<evidence type="ECO:0000256" key="1">
    <source>
        <dbReference type="ARBA" id="ARBA00001922"/>
    </source>
</evidence>
<dbReference type="Gene3D" id="3.20.70.20">
    <property type="match status" value="2"/>
</dbReference>
<organism evidence="14">
    <name type="scientific">marine metagenome</name>
    <dbReference type="NCBI Taxonomy" id="408172"/>
    <lineage>
        <taxon>unclassified sequences</taxon>
        <taxon>metagenomes</taxon>
        <taxon>ecological metagenomes</taxon>
    </lineage>
</organism>
<sequence length="455" mass="50733">MTLSESFLTPYTDKAPPWGFDGLGYVVFKRTYARTLDEKEHTTEEWWQTLRRVVDGAEAIGAGLSEDESERLFDYMFNLKASVGGRMLWQLGTPNNERLGGDSLVNCWYVNLTKPEDFSWMFERLMLGGGVGFSVTTPEALGMVRQGTVQHLNEADADYIVPDKREGWAQAVLLALRTYLGSEDDSTYLTYNTSLIRPAGAPIRTFGGKASGPGILVEGIEKITAVLNGAVGRHLTSVEVLDIGNIIGSVVVAGNVRRSAEIALGRPDDIDYLNAKRWDLGTIPMHRAMPNNSVVVDHIDELPDEFWEWYHGNGEPYGLFNLKTSRTFGRTHEIRPDPSIVGTNPCAEIGLANRESCNLSEVFLPNVSSEEEFVDITRLLYKVQKAIAAMPYLDRESDEITCQNMRLGLGVTGVAQSLHKLDWLDTAYVALRKFDSIWSAQNDWPESQRLTTVKP</sequence>
<evidence type="ECO:0000313" key="14">
    <source>
        <dbReference type="EMBL" id="SVB73464.1"/>
    </source>
</evidence>